<evidence type="ECO:0000256" key="7">
    <source>
        <dbReference type="ARBA" id="ARBA00023136"/>
    </source>
</evidence>
<gene>
    <name evidence="10 12" type="primary">plsY</name>
    <name evidence="12" type="ORF">NCTC10183_00411</name>
    <name evidence="11" type="ORF">VO56_02640</name>
</gene>
<evidence type="ECO:0000256" key="4">
    <source>
        <dbReference type="ARBA" id="ARBA00022692"/>
    </source>
</evidence>
<keyword evidence="5 10" id="KW-1133">Transmembrane helix</keyword>
<feature type="transmembrane region" description="Helical" evidence="10">
    <location>
        <begin position="59"/>
        <end position="85"/>
    </location>
</feature>
<dbReference type="GO" id="GO:0043772">
    <property type="term" value="F:acyl-phosphate glycerol-3-phosphate acyltransferase activity"/>
    <property type="evidence" value="ECO:0007669"/>
    <property type="project" value="UniProtKB-UniRule"/>
</dbReference>
<keyword evidence="2 10" id="KW-0444">Lipid biosynthesis</keyword>
<keyword evidence="3 10" id="KW-0808">Transferase</keyword>
<dbReference type="NCBIfam" id="TIGR00023">
    <property type="entry name" value="glycerol-3-phosphate 1-O-acyltransferase PlsY"/>
    <property type="match status" value="1"/>
</dbReference>
<evidence type="ECO:0000256" key="6">
    <source>
        <dbReference type="ARBA" id="ARBA00023098"/>
    </source>
</evidence>
<evidence type="ECO:0000313" key="13">
    <source>
        <dbReference type="Proteomes" id="UP000032722"/>
    </source>
</evidence>
<dbReference type="PANTHER" id="PTHR30309:SF0">
    <property type="entry name" value="GLYCEROL-3-PHOSPHATE ACYLTRANSFERASE-RELATED"/>
    <property type="match status" value="1"/>
</dbReference>
<comment type="similarity">
    <text evidence="10">Belongs to the PlsY family.</text>
</comment>
<reference evidence="11 13" key="1">
    <citation type="journal article" date="2015" name="Genome Announc.">
        <title>Complete Genome Sequence of Mycoplasma meleagridis, a Possible Emerging Pathogen in Chickens.</title>
        <authorList>
            <person name="Abolnik C."/>
        </authorList>
    </citation>
    <scope>NUCLEOTIDE SEQUENCE [LARGE SCALE GENOMIC DNA]</scope>
    <source>
        <strain evidence="11 13">B2096 8B</strain>
    </source>
</reference>
<evidence type="ECO:0000313" key="11">
    <source>
        <dbReference type="EMBL" id="AKA50122.1"/>
    </source>
</evidence>
<dbReference type="HOGENOM" id="CLU_081254_3_0_14"/>
<proteinExistence type="inferred from homology"/>
<keyword evidence="7 10" id="KW-0472">Membrane</keyword>
<dbReference type="SMART" id="SM01207">
    <property type="entry name" value="G3P_acyltransf"/>
    <property type="match status" value="1"/>
</dbReference>
<dbReference type="STRING" id="29556.VO56_02640"/>
<dbReference type="HAMAP" id="MF_01043">
    <property type="entry name" value="PlsY"/>
    <property type="match status" value="1"/>
</dbReference>
<keyword evidence="8 10" id="KW-0594">Phospholipid biosynthesis</keyword>
<reference evidence="12 14" key="2">
    <citation type="submission" date="2019-01" db="EMBL/GenBank/DDBJ databases">
        <authorList>
            <consortium name="Pathogen Informatics"/>
        </authorList>
    </citation>
    <scope>NUCLEOTIDE SEQUENCE [LARGE SCALE GENOMIC DNA]</scope>
    <source>
        <strain evidence="12 14">NCTC10183</strain>
    </source>
</reference>
<dbReference type="EMBL" id="LR214950">
    <property type="protein sequence ID" value="VEU58643.1"/>
    <property type="molecule type" value="Genomic_DNA"/>
</dbReference>
<feature type="transmembrane region" description="Helical" evidence="10">
    <location>
        <begin position="153"/>
        <end position="174"/>
    </location>
</feature>
<evidence type="ECO:0000256" key="8">
    <source>
        <dbReference type="ARBA" id="ARBA00023209"/>
    </source>
</evidence>
<comment type="subunit">
    <text evidence="10">Probably interacts with PlsX.</text>
</comment>
<dbReference type="EMBL" id="CP011021">
    <property type="protein sequence ID" value="AKA50122.1"/>
    <property type="molecule type" value="Genomic_DNA"/>
</dbReference>
<keyword evidence="4 10" id="KW-0812">Transmembrane</keyword>
<dbReference type="Proteomes" id="UP000032722">
    <property type="component" value="Chromosome"/>
</dbReference>
<dbReference type="InterPro" id="IPR003811">
    <property type="entry name" value="G3P_acylTferase_PlsY"/>
</dbReference>
<evidence type="ECO:0000313" key="12">
    <source>
        <dbReference type="EMBL" id="VEU58643.1"/>
    </source>
</evidence>
<feature type="transmembrane region" description="Helical" evidence="10">
    <location>
        <begin position="91"/>
        <end position="112"/>
    </location>
</feature>
<name>A0A0D5ZK69_9BACT</name>
<dbReference type="EC" id="2.3.1.275" evidence="10"/>
<dbReference type="GO" id="GO:0008654">
    <property type="term" value="P:phospholipid biosynthetic process"/>
    <property type="evidence" value="ECO:0007669"/>
    <property type="project" value="UniProtKB-UniRule"/>
</dbReference>
<dbReference type="GO" id="GO:0005886">
    <property type="term" value="C:plasma membrane"/>
    <property type="evidence" value="ECO:0007669"/>
    <property type="project" value="UniProtKB-SubCell"/>
</dbReference>
<evidence type="ECO:0000256" key="2">
    <source>
        <dbReference type="ARBA" id="ARBA00022516"/>
    </source>
</evidence>
<comment type="pathway">
    <text evidence="10">Lipid metabolism; phospholipid metabolism.</text>
</comment>
<feature type="transmembrane region" description="Helical" evidence="10">
    <location>
        <begin position="6"/>
        <end position="29"/>
    </location>
</feature>
<dbReference type="PATRIC" id="fig|29556.3.peg.522"/>
<dbReference type="RefSeq" id="WP_129620285.1">
    <property type="nucleotide sequence ID" value="NZ_LR214950.1"/>
</dbReference>
<dbReference type="UniPathway" id="UPA00085"/>
<comment type="subcellular location">
    <subcellularLocation>
        <location evidence="10">Cell membrane</location>
        <topology evidence="10">Multi-pass membrane protein</topology>
    </subcellularLocation>
</comment>
<dbReference type="PANTHER" id="PTHR30309">
    <property type="entry name" value="INNER MEMBRANE PROTEIN YGIH"/>
    <property type="match status" value="1"/>
</dbReference>
<keyword evidence="6 10" id="KW-0443">Lipid metabolism</keyword>
<organism evidence="13">
    <name type="scientific">Mycoplasmopsis gallinacea</name>
    <dbReference type="NCBI Taxonomy" id="29556"/>
    <lineage>
        <taxon>Bacteria</taxon>
        <taxon>Bacillati</taxon>
        <taxon>Mycoplasmatota</taxon>
        <taxon>Mycoplasmoidales</taxon>
        <taxon>Metamycoplasmataceae</taxon>
        <taxon>Mycoplasmopsis</taxon>
    </lineage>
</organism>
<evidence type="ECO:0000256" key="1">
    <source>
        <dbReference type="ARBA" id="ARBA00022475"/>
    </source>
</evidence>
<keyword evidence="1 10" id="KW-1003">Cell membrane</keyword>
<comment type="function">
    <text evidence="10">Catalyzes the transfer of an acyl group from acyl-phosphate (acyl-PO(4)) to glycerol-3-phosphate (G3P) to form lysophosphatidic acid (LPA). This enzyme utilizes acyl-phosphate as fatty acyl donor, but not acyl-CoA or acyl-ACP.</text>
</comment>
<protein>
    <recommendedName>
        <fullName evidence="10">Glycerol-3-phosphate acyltransferase</fullName>
    </recommendedName>
    <alternativeName>
        <fullName evidence="10">Acyl-PO4 G3P acyltransferase</fullName>
    </alternativeName>
    <alternativeName>
        <fullName evidence="10">Acyl-phosphate--glycerol-3-phosphate acyltransferase</fullName>
    </alternativeName>
    <alternativeName>
        <fullName evidence="10">G3P acyltransferase</fullName>
        <shortName evidence="10">GPAT</shortName>
        <ecNumber evidence="10">2.3.1.275</ecNumber>
    </alternativeName>
    <alternativeName>
        <fullName evidence="10">Lysophosphatidic acid synthase</fullName>
        <shortName evidence="10">LPA synthase</shortName>
    </alternativeName>
</protein>
<evidence type="ECO:0000256" key="10">
    <source>
        <dbReference type="HAMAP-Rule" id="MF_01043"/>
    </source>
</evidence>
<evidence type="ECO:0000256" key="5">
    <source>
        <dbReference type="ARBA" id="ARBA00022989"/>
    </source>
</evidence>
<evidence type="ECO:0000313" key="14">
    <source>
        <dbReference type="Proteomes" id="UP000290568"/>
    </source>
</evidence>
<feature type="transmembrane region" description="Helical" evidence="10">
    <location>
        <begin position="186"/>
        <end position="205"/>
    </location>
</feature>
<dbReference type="Pfam" id="PF02660">
    <property type="entry name" value="G3P_acyltransf"/>
    <property type="match status" value="1"/>
</dbReference>
<dbReference type="Proteomes" id="UP000290568">
    <property type="component" value="Chromosome"/>
</dbReference>
<dbReference type="OrthoDB" id="9777124at2"/>
<sequence length="223" mass="25074">MIIFYVVLINLSFLLFGYLFGSANTSVILSKYWKKNDVRDHFSQNGGATNSLRVFGKKFALIVLLIDVAKTFSSVYLCFLISALIPWKNTYTFLPLLAGLGCILGHIWPVFFKFKGGKGVACTIGFIIAIDILLLPIGALIFLGIYFKTKYVSLASIVSGIFMILYVGAFAYLLTDFGTQFTNWYSPWYSSLLIYLVVAFLIVFMHRTNIQRLINGKESKTSI</sequence>
<comment type="catalytic activity">
    <reaction evidence="10">
        <text>an acyl phosphate + sn-glycerol 3-phosphate = a 1-acyl-sn-glycero-3-phosphate + phosphate</text>
        <dbReference type="Rhea" id="RHEA:34075"/>
        <dbReference type="ChEBI" id="CHEBI:43474"/>
        <dbReference type="ChEBI" id="CHEBI:57597"/>
        <dbReference type="ChEBI" id="CHEBI:57970"/>
        <dbReference type="ChEBI" id="CHEBI:59918"/>
        <dbReference type="EC" id="2.3.1.275"/>
    </reaction>
</comment>
<evidence type="ECO:0000256" key="9">
    <source>
        <dbReference type="ARBA" id="ARBA00023264"/>
    </source>
</evidence>
<feature type="transmembrane region" description="Helical" evidence="10">
    <location>
        <begin position="124"/>
        <end position="147"/>
    </location>
</feature>
<evidence type="ECO:0000256" key="3">
    <source>
        <dbReference type="ARBA" id="ARBA00022679"/>
    </source>
</evidence>
<keyword evidence="9 10" id="KW-1208">Phospholipid metabolism</keyword>
<keyword evidence="14" id="KW-1185">Reference proteome</keyword>
<accession>A0A0D5ZK69</accession>
<dbReference type="AlphaFoldDB" id="A0A0D5ZK69"/>
<keyword evidence="12" id="KW-0012">Acyltransferase</keyword>
<dbReference type="KEGG" id="mgb:VO56_02640"/>